<gene>
    <name evidence="1" type="ORF">S1361_06460</name>
</gene>
<evidence type="ECO:0000313" key="1">
    <source>
        <dbReference type="EMBL" id="QTD96987.1"/>
    </source>
</evidence>
<reference evidence="1 2" key="1">
    <citation type="submission" date="2021-03" db="EMBL/GenBank/DDBJ databases">
        <title>Complete genome sequence of Streptomyces cyanogenus S136, producer of anticancer angucycline landomycin A.</title>
        <authorList>
            <person name="Hrab P."/>
            <person name="Ruckert C."/>
            <person name="Busche T."/>
            <person name="Ostash I."/>
            <person name="Kalinowski J."/>
            <person name="Fedorenko V."/>
            <person name="Yushchuk O."/>
            <person name="Ostash B."/>
        </authorList>
    </citation>
    <scope>NUCLEOTIDE SEQUENCE [LARGE SCALE GENOMIC DNA]</scope>
    <source>
        <strain evidence="1 2">S136</strain>
    </source>
</reference>
<keyword evidence="2" id="KW-1185">Reference proteome</keyword>
<organism evidence="1 2">
    <name type="scientific">Streptomyces cyanogenus</name>
    <dbReference type="NCBI Taxonomy" id="80860"/>
    <lineage>
        <taxon>Bacteria</taxon>
        <taxon>Bacillati</taxon>
        <taxon>Actinomycetota</taxon>
        <taxon>Actinomycetes</taxon>
        <taxon>Kitasatosporales</taxon>
        <taxon>Streptomycetaceae</taxon>
        <taxon>Streptomyces</taxon>
    </lineage>
</organism>
<name>A0ABX7TKS6_STRCY</name>
<protein>
    <submittedName>
        <fullName evidence="1">Uncharacterized protein</fullName>
    </submittedName>
</protein>
<dbReference type="EMBL" id="CP071839">
    <property type="protein sequence ID" value="QTD96987.1"/>
    <property type="molecule type" value="Genomic_DNA"/>
</dbReference>
<accession>A0ABX7TKS6</accession>
<sequence>MPIPVWWPRIVAAADRRRHVTGMLLAHATPTLDDGVLRLHFADPRVAAAWQESGAQAALEGAMKAGGIDMPVETTANQKFNRRTQ</sequence>
<dbReference type="Proteomes" id="UP000663908">
    <property type="component" value="Chromosome"/>
</dbReference>
<evidence type="ECO:0000313" key="2">
    <source>
        <dbReference type="Proteomes" id="UP000663908"/>
    </source>
</evidence>
<dbReference type="RefSeq" id="WP_208030877.1">
    <property type="nucleotide sequence ID" value="NZ_CP071839.1"/>
</dbReference>
<proteinExistence type="predicted"/>